<feature type="signal peptide" evidence="1">
    <location>
        <begin position="1"/>
        <end position="29"/>
    </location>
</feature>
<organism evidence="2 3">
    <name type="scientific">Bradyrhizobium macuxiense</name>
    <dbReference type="NCBI Taxonomy" id="1755647"/>
    <lineage>
        <taxon>Bacteria</taxon>
        <taxon>Pseudomonadati</taxon>
        <taxon>Pseudomonadota</taxon>
        <taxon>Alphaproteobacteria</taxon>
        <taxon>Hyphomicrobiales</taxon>
        <taxon>Nitrobacteraceae</taxon>
        <taxon>Bradyrhizobium</taxon>
    </lineage>
</organism>
<dbReference type="RefSeq" id="WP_066504333.1">
    <property type="nucleotide sequence ID" value="NZ_LNCU01000040.1"/>
</dbReference>
<evidence type="ECO:0000313" key="3">
    <source>
        <dbReference type="Proteomes" id="UP000057737"/>
    </source>
</evidence>
<dbReference type="Proteomes" id="UP000057737">
    <property type="component" value="Unassembled WGS sequence"/>
</dbReference>
<dbReference type="OrthoDB" id="8170501at2"/>
<accession>A0A109JZ56</accession>
<feature type="chain" id="PRO_5007137329" evidence="1">
    <location>
        <begin position="30"/>
        <end position="706"/>
    </location>
</feature>
<gene>
    <name evidence="2" type="ORF">AS156_36980</name>
</gene>
<evidence type="ECO:0000313" key="2">
    <source>
        <dbReference type="EMBL" id="KWV57807.1"/>
    </source>
</evidence>
<reference evidence="2 3" key="1">
    <citation type="submission" date="2015-11" db="EMBL/GenBank/DDBJ databases">
        <title>Draft Genome Sequence of the Strain BR 10303 (Bradyrhizobium sp.) isolated from nodules of Centrolobium paraense.</title>
        <authorList>
            <person name="Zelli J.E."/>
            <person name="Simoes-Araujo J.L."/>
            <person name="Barauna A.C."/>
            <person name="Silva K."/>
        </authorList>
    </citation>
    <scope>NUCLEOTIDE SEQUENCE [LARGE SCALE GENOMIC DNA]</scope>
    <source>
        <strain evidence="2 3">BR 10303</strain>
    </source>
</reference>
<comment type="caution">
    <text evidence="2">The sequence shown here is derived from an EMBL/GenBank/DDBJ whole genome shotgun (WGS) entry which is preliminary data.</text>
</comment>
<dbReference type="AlphaFoldDB" id="A0A109JZ56"/>
<evidence type="ECO:0000256" key="1">
    <source>
        <dbReference type="SAM" id="SignalP"/>
    </source>
</evidence>
<protein>
    <submittedName>
        <fullName evidence="2">Uncharacterized protein</fullName>
    </submittedName>
</protein>
<dbReference type="EMBL" id="LNCU01000040">
    <property type="protein sequence ID" value="KWV57807.1"/>
    <property type="molecule type" value="Genomic_DNA"/>
</dbReference>
<proteinExistence type="predicted"/>
<sequence>MRSRCFIVGVVPPLLGVVFLALGSTRAAATACALRSRDGATKHVVQIQLGYAHLRRENPNVPSDLEQMPHLLDFFARDGTVGGNHRVPLVQKAAAALTILTGLYGDRTGVPVADSYGYFRGDGSIGFANSRAYWTTTGGDGKPLMLADTGKTVSAPWVPFTRAGCDVGALATANLELQNLAPDVVNVFGPSSPEASEAASDPARAKADLLGIAIHCARASSLCANAETRPDILPDEPGGYSGFSALFGNRHVQPVISPGGPIKDLGGNVLNTADNAGSQNVFELGAAQSLSYAATMLEAGVPVVYVSIGDISDPRSERASGPGEPASQAGLSAFDTAFKLFIDRLAADGINKANTLFIIVAAENDHFASGPPTPPDCDGVALPCAYPQIGEIDTAINRLLVTQRRNVTAFDIHFGSAPSFYIRDNPLATDPLTRTLEQDVSKLIVLNPITNKNDNLAAFFADRAEMQLLHMITGSSARSANFIMFGDPNYFNETVTSQADCSASAPCVEQNPKYARTDGNVPQISDNAWFGMAGPGVAHLGLNMEIVSGHTDLRPTMLALVGLTDSYVHDGVVLAEAVEPGALAPELQRGRDAFIALAYAYRELNDPLGQLGRNSLAFSTQAIKSTDTDYARYLDAIGAVIAARAPLVRETKALLDGAAFAHRPIDPAYARVLIDRADALVRQVEDLAGSSIGRTGRPWKAANDQH</sequence>
<keyword evidence="1" id="KW-0732">Signal</keyword>
<keyword evidence="3" id="KW-1185">Reference proteome</keyword>
<name>A0A109JZ56_9BRAD</name>